<gene>
    <name evidence="2" type="ORF">NHN17_17435</name>
</gene>
<comment type="caution">
    <text evidence="2">The sequence shown here is derived from an EMBL/GenBank/DDBJ whole genome shotgun (WGS) entry which is preliminary data.</text>
</comment>
<keyword evidence="3" id="KW-1185">Reference proteome</keyword>
<dbReference type="SUPFAM" id="SSF88697">
    <property type="entry name" value="PUA domain-like"/>
    <property type="match status" value="1"/>
</dbReference>
<evidence type="ECO:0000313" key="2">
    <source>
        <dbReference type="EMBL" id="MCQ1059833.1"/>
    </source>
</evidence>
<sequence length="157" mass="18013">MDERSKLYLEQYLSTLPDEVASKYTSFSADYFCADEYNANVCADLILRGEKRVSCSLDIWYSEQGESMPEVGHLQVVTNWDGTPVCITEITSVSKCKYNEVTAEFAALEGEGDKTLGWWEKAHWDFFSKECEELNISLSEDMLLVLEQFKTVYPQKI</sequence>
<dbReference type="PANTHER" id="PTHR39203">
    <property type="entry name" value="CYTOPLASMIC PROTEIN-RELATED"/>
    <property type="match status" value="1"/>
</dbReference>
<dbReference type="InterPro" id="IPR009326">
    <property type="entry name" value="DUF984"/>
</dbReference>
<dbReference type="PANTHER" id="PTHR39203:SF1">
    <property type="entry name" value="CYTOPLASMIC PROTEIN"/>
    <property type="match status" value="1"/>
</dbReference>
<dbReference type="InterPro" id="IPR007374">
    <property type="entry name" value="ASCH_domain"/>
</dbReference>
<evidence type="ECO:0000259" key="1">
    <source>
        <dbReference type="SMART" id="SM01022"/>
    </source>
</evidence>
<dbReference type="InterPro" id="IPR015947">
    <property type="entry name" value="PUA-like_sf"/>
</dbReference>
<dbReference type="SMART" id="SM01022">
    <property type="entry name" value="ASCH"/>
    <property type="match status" value="1"/>
</dbReference>
<protein>
    <submittedName>
        <fullName evidence="2">ASCH domain-containing protein</fullName>
    </submittedName>
</protein>
<dbReference type="EMBL" id="JANEYT010000047">
    <property type="protein sequence ID" value="MCQ1059833.1"/>
    <property type="molecule type" value="Genomic_DNA"/>
</dbReference>
<organism evidence="2 3">
    <name type="scientific">Photobacterium pectinilyticum</name>
    <dbReference type="NCBI Taxonomy" id="2906793"/>
    <lineage>
        <taxon>Bacteria</taxon>
        <taxon>Pseudomonadati</taxon>
        <taxon>Pseudomonadota</taxon>
        <taxon>Gammaproteobacteria</taxon>
        <taxon>Vibrionales</taxon>
        <taxon>Vibrionaceae</taxon>
        <taxon>Photobacterium</taxon>
    </lineage>
</organism>
<dbReference type="Proteomes" id="UP001524460">
    <property type="component" value="Unassembled WGS sequence"/>
</dbReference>
<dbReference type="PIRSF" id="PIRSF021320">
    <property type="entry name" value="DUF984"/>
    <property type="match status" value="1"/>
</dbReference>
<accession>A0ABT1N525</accession>
<name>A0ABT1N525_9GAMM</name>
<dbReference type="Pfam" id="PF04266">
    <property type="entry name" value="ASCH"/>
    <property type="match status" value="1"/>
</dbReference>
<dbReference type="RefSeq" id="WP_255043948.1">
    <property type="nucleotide sequence ID" value="NZ_JANEYT010000047.1"/>
</dbReference>
<dbReference type="Gene3D" id="3.10.400.10">
    <property type="entry name" value="Sulfate adenylyltransferase"/>
    <property type="match status" value="1"/>
</dbReference>
<proteinExistence type="predicted"/>
<feature type="domain" description="ASCH" evidence="1">
    <location>
        <begin position="30"/>
        <end position="153"/>
    </location>
</feature>
<evidence type="ECO:0000313" key="3">
    <source>
        <dbReference type="Proteomes" id="UP001524460"/>
    </source>
</evidence>
<reference evidence="2 3" key="1">
    <citation type="submission" date="2022-07" db="EMBL/GenBank/DDBJ databases">
        <title>Photobacterium pectinilyticum sp. nov., a marine bacterium isolated from surface seawater of Qingdao offshore.</title>
        <authorList>
            <person name="Wang X."/>
        </authorList>
    </citation>
    <scope>NUCLEOTIDE SEQUENCE [LARGE SCALE GENOMIC DNA]</scope>
    <source>
        <strain evidence="2 3">ZSDE20</strain>
    </source>
</reference>
<dbReference type="CDD" id="cd06553">
    <property type="entry name" value="ASCH_Ef3133_like"/>
    <property type="match status" value="1"/>
</dbReference>